<dbReference type="GO" id="GO:0051536">
    <property type="term" value="F:iron-sulfur cluster binding"/>
    <property type="evidence" value="ECO:0007669"/>
    <property type="project" value="InterPro"/>
</dbReference>
<dbReference type="InterPro" id="IPR012675">
    <property type="entry name" value="Beta-grasp_dom_sf"/>
</dbReference>
<sequence>LNFAQSKLLPQEEVFLTINDKSDEAINVAPGSTLLSALSGQKIFLPSACGGGGTCALCKCQVLDGGGDILPTETGHINRKEAKDNWRLSCQVKIKQDMKIRVPDEIFNIQKWECTVRSNENVATFIKELILELPEEENLNFTAGGYIQIDIPEYHNLTYSDFAVEDQYHPDWDKY</sequence>
<gene>
    <name evidence="4" type="ORF">METZ01_LOCUS882</name>
</gene>
<dbReference type="InterPro" id="IPR036010">
    <property type="entry name" value="2Fe-2S_ferredoxin-like_sf"/>
</dbReference>
<evidence type="ECO:0000313" key="4">
    <source>
        <dbReference type="EMBL" id="SUZ48028.1"/>
    </source>
</evidence>
<name>A0A381N2Y9_9ZZZZ</name>
<dbReference type="Gene3D" id="2.40.30.10">
    <property type="entry name" value="Translation factors"/>
    <property type="match status" value="1"/>
</dbReference>
<evidence type="ECO:0000256" key="2">
    <source>
        <dbReference type="ARBA" id="ARBA00022827"/>
    </source>
</evidence>
<proteinExistence type="predicted"/>
<protein>
    <recommendedName>
        <fullName evidence="3">2Fe-2S ferredoxin-type domain-containing protein</fullName>
    </recommendedName>
</protein>
<feature type="non-terminal residue" evidence="4">
    <location>
        <position position="175"/>
    </location>
</feature>
<evidence type="ECO:0000259" key="3">
    <source>
        <dbReference type="PROSITE" id="PS51085"/>
    </source>
</evidence>
<evidence type="ECO:0000256" key="1">
    <source>
        <dbReference type="ARBA" id="ARBA00022630"/>
    </source>
</evidence>
<dbReference type="EMBL" id="UINC01000048">
    <property type="protein sequence ID" value="SUZ48028.1"/>
    <property type="molecule type" value="Genomic_DNA"/>
</dbReference>
<dbReference type="PANTHER" id="PTHR43644:SF1">
    <property type="entry name" value="NAD(P)H-FLAVIN REDUCTASE"/>
    <property type="match status" value="1"/>
</dbReference>
<accession>A0A381N2Y9</accession>
<dbReference type="CDD" id="cd00207">
    <property type="entry name" value="fer2"/>
    <property type="match status" value="1"/>
</dbReference>
<dbReference type="InterPro" id="IPR001041">
    <property type="entry name" value="2Fe-2S_ferredoxin-type"/>
</dbReference>
<feature type="domain" description="2Fe-2S ferredoxin-type" evidence="3">
    <location>
        <begin position="12"/>
        <end position="106"/>
    </location>
</feature>
<dbReference type="PANTHER" id="PTHR43644">
    <property type="entry name" value="NA(+)-TRANSLOCATING NADH-QUINONE REDUCTASE SUBUNIT"/>
    <property type="match status" value="1"/>
</dbReference>
<feature type="non-terminal residue" evidence="4">
    <location>
        <position position="1"/>
    </location>
</feature>
<dbReference type="Gene3D" id="3.10.20.30">
    <property type="match status" value="1"/>
</dbReference>
<dbReference type="InterPro" id="IPR017938">
    <property type="entry name" value="Riboflavin_synthase-like_b-brl"/>
</dbReference>
<dbReference type="PROSITE" id="PS51085">
    <property type="entry name" value="2FE2S_FER_2"/>
    <property type="match status" value="1"/>
</dbReference>
<keyword evidence="2" id="KW-0274">FAD</keyword>
<organism evidence="4">
    <name type="scientific">marine metagenome</name>
    <dbReference type="NCBI Taxonomy" id="408172"/>
    <lineage>
        <taxon>unclassified sequences</taxon>
        <taxon>metagenomes</taxon>
        <taxon>ecological metagenomes</taxon>
    </lineage>
</organism>
<dbReference type="SUPFAM" id="SSF54292">
    <property type="entry name" value="2Fe-2S ferredoxin-like"/>
    <property type="match status" value="1"/>
</dbReference>
<dbReference type="AlphaFoldDB" id="A0A381N2Y9"/>
<dbReference type="SUPFAM" id="SSF63380">
    <property type="entry name" value="Riboflavin synthase domain-like"/>
    <property type="match status" value="1"/>
</dbReference>
<keyword evidence="1" id="KW-0285">Flavoprotein</keyword>
<dbReference type="Pfam" id="PF00111">
    <property type="entry name" value="Fer2"/>
    <property type="match status" value="1"/>
</dbReference>
<reference evidence="4" key="1">
    <citation type="submission" date="2018-05" db="EMBL/GenBank/DDBJ databases">
        <authorList>
            <person name="Lanie J.A."/>
            <person name="Ng W.-L."/>
            <person name="Kazmierczak K.M."/>
            <person name="Andrzejewski T.M."/>
            <person name="Davidsen T.M."/>
            <person name="Wayne K.J."/>
            <person name="Tettelin H."/>
            <person name="Glass J.I."/>
            <person name="Rusch D."/>
            <person name="Podicherti R."/>
            <person name="Tsui H.-C.T."/>
            <person name="Winkler M.E."/>
        </authorList>
    </citation>
    <scope>NUCLEOTIDE SEQUENCE</scope>
</reference>